<dbReference type="GO" id="GO:0046872">
    <property type="term" value="F:metal ion binding"/>
    <property type="evidence" value="ECO:0007669"/>
    <property type="project" value="UniProtKB-KW"/>
</dbReference>
<keyword evidence="5" id="KW-0812">Transmembrane</keyword>
<keyword evidence="14" id="KW-0472">Membrane</keyword>
<dbReference type="FunFam" id="3.30.1680.10:FF:000002">
    <property type="entry name" value="Integrin beta"/>
    <property type="match status" value="1"/>
</dbReference>
<dbReference type="InterPro" id="IPR033760">
    <property type="entry name" value="Integrin_beta_N"/>
</dbReference>
<dbReference type="AlphaFoldDB" id="A0A2J8SUE0"/>
<protein>
    <submittedName>
        <fullName evidence="19">ITGB6 isoform 7</fullName>
    </submittedName>
</protein>
<evidence type="ECO:0000256" key="13">
    <source>
        <dbReference type="ARBA" id="ARBA00023037"/>
    </source>
</evidence>
<evidence type="ECO:0000256" key="10">
    <source>
        <dbReference type="ARBA" id="ARBA00022842"/>
    </source>
</evidence>
<comment type="similarity">
    <text evidence="2">Belongs to the integrin beta chain family.</text>
</comment>
<evidence type="ECO:0000256" key="16">
    <source>
        <dbReference type="ARBA" id="ARBA00023180"/>
    </source>
</evidence>
<keyword evidence="11" id="KW-0130">Cell adhesion</keyword>
<keyword evidence="3" id="KW-1003">Cell membrane</keyword>
<keyword evidence="13" id="KW-0401">Integrin</keyword>
<keyword evidence="16" id="KW-0325">Glycoprotein</keyword>
<evidence type="ECO:0000256" key="17">
    <source>
        <dbReference type="SAM" id="SignalP"/>
    </source>
</evidence>
<keyword evidence="15" id="KW-1015">Disulfide bond</keyword>
<keyword evidence="7 17" id="KW-0732">Signal</keyword>
<evidence type="ECO:0000256" key="9">
    <source>
        <dbReference type="ARBA" id="ARBA00022837"/>
    </source>
</evidence>
<dbReference type="SMART" id="SM00423">
    <property type="entry name" value="PSI"/>
    <property type="match status" value="1"/>
</dbReference>
<keyword evidence="10" id="KW-0460">Magnesium</keyword>
<reference evidence="19" key="1">
    <citation type="submission" date="2017-12" db="EMBL/GenBank/DDBJ databases">
        <title>High-resolution comparative analysis of great ape genomes.</title>
        <authorList>
            <person name="Pollen A."/>
            <person name="Hastie A."/>
            <person name="Hormozdiari F."/>
            <person name="Dougherty M."/>
            <person name="Liu R."/>
            <person name="Chaisson M."/>
            <person name="Hoppe E."/>
            <person name="Hill C."/>
            <person name="Pang A."/>
            <person name="Hillier L."/>
            <person name="Baker C."/>
            <person name="Armstrong J."/>
            <person name="Shendure J."/>
            <person name="Paten B."/>
            <person name="Wilson R."/>
            <person name="Chao H."/>
            <person name="Schneider V."/>
            <person name="Ventura M."/>
            <person name="Kronenberg Z."/>
            <person name="Murali S."/>
            <person name="Gordon D."/>
            <person name="Cantsilieris S."/>
            <person name="Munson K."/>
            <person name="Nelson B."/>
            <person name="Raja A."/>
            <person name="Underwood J."/>
            <person name="Diekhans M."/>
            <person name="Fiddes I."/>
            <person name="Haussler D."/>
            <person name="Eichler E."/>
        </authorList>
    </citation>
    <scope>NUCLEOTIDE SEQUENCE [LARGE SCALE GENOMIC DNA]</scope>
    <source>
        <strain evidence="19">Susie</strain>
    </source>
</reference>
<feature type="signal peptide" evidence="17">
    <location>
        <begin position="1"/>
        <end position="21"/>
    </location>
</feature>
<evidence type="ECO:0000256" key="5">
    <source>
        <dbReference type="ARBA" id="ARBA00022692"/>
    </source>
</evidence>
<dbReference type="EMBL" id="NDHI03003542">
    <property type="protein sequence ID" value="PNJ24397.1"/>
    <property type="molecule type" value="Genomic_DNA"/>
</dbReference>
<keyword evidence="4" id="KW-0245">EGF-like domain</keyword>
<keyword evidence="6" id="KW-0479">Metal-binding</keyword>
<evidence type="ECO:0000256" key="11">
    <source>
        <dbReference type="ARBA" id="ARBA00022889"/>
    </source>
</evidence>
<dbReference type="SUPFAM" id="SSF103575">
    <property type="entry name" value="Plexin repeat"/>
    <property type="match status" value="1"/>
</dbReference>
<evidence type="ECO:0000313" key="19">
    <source>
        <dbReference type="EMBL" id="PNJ24397.1"/>
    </source>
</evidence>
<evidence type="ECO:0000256" key="4">
    <source>
        <dbReference type="ARBA" id="ARBA00022536"/>
    </source>
</evidence>
<gene>
    <name evidence="19" type="ORF">CR201_G0040056</name>
</gene>
<evidence type="ECO:0000256" key="1">
    <source>
        <dbReference type="ARBA" id="ARBA00004251"/>
    </source>
</evidence>
<keyword evidence="12" id="KW-1133">Transmembrane helix</keyword>
<comment type="caution">
    <text evidence="19">The sequence shown here is derived from an EMBL/GenBank/DDBJ whole genome shotgun (WGS) entry which is preliminary data.</text>
</comment>
<name>A0A2J8SUE0_PONAB</name>
<dbReference type="InterPro" id="IPR016201">
    <property type="entry name" value="PSI"/>
</dbReference>
<evidence type="ECO:0000256" key="12">
    <source>
        <dbReference type="ARBA" id="ARBA00022989"/>
    </source>
</evidence>
<keyword evidence="9" id="KW-0106">Calcium</keyword>
<evidence type="ECO:0000256" key="8">
    <source>
        <dbReference type="ARBA" id="ARBA00022737"/>
    </source>
</evidence>
<sequence length="70" mass="7422">MGIELLCLFFLFLGRNDHVQGGCALGGAETCEDCLLIGPQCAWCAQENFTRPSGVGERWCADSAGACPPD</sequence>
<evidence type="ECO:0000256" key="15">
    <source>
        <dbReference type="ARBA" id="ARBA00023157"/>
    </source>
</evidence>
<feature type="chain" id="PRO_5014350132" evidence="17">
    <location>
        <begin position="22"/>
        <end position="70"/>
    </location>
</feature>
<dbReference type="GO" id="GO:0007155">
    <property type="term" value="P:cell adhesion"/>
    <property type="evidence" value="ECO:0007669"/>
    <property type="project" value="UniProtKB-KW"/>
</dbReference>
<evidence type="ECO:0000259" key="18">
    <source>
        <dbReference type="SMART" id="SM00423"/>
    </source>
</evidence>
<comment type="subcellular location">
    <subcellularLocation>
        <location evidence="1">Cell membrane</location>
        <topology evidence="1">Single-pass type I membrane protein</topology>
    </subcellularLocation>
</comment>
<evidence type="ECO:0000256" key="14">
    <source>
        <dbReference type="ARBA" id="ARBA00023136"/>
    </source>
</evidence>
<proteinExistence type="inferred from homology"/>
<evidence type="ECO:0000256" key="7">
    <source>
        <dbReference type="ARBA" id="ARBA00022729"/>
    </source>
</evidence>
<dbReference type="GO" id="GO:0007229">
    <property type="term" value="P:integrin-mediated signaling pathway"/>
    <property type="evidence" value="ECO:0007669"/>
    <property type="project" value="UniProtKB-KW"/>
</dbReference>
<keyword evidence="8" id="KW-0677">Repeat</keyword>
<evidence type="ECO:0000256" key="3">
    <source>
        <dbReference type="ARBA" id="ARBA00022475"/>
    </source>
</evidence>
<evidence type="ECO:0000256" key="6">
    <source>
        <dbReference type="ARBA" id="ARBA00022723"/>
    </source>
</evidence>
<dbReference type="Pfam" id="PF17205">
    <property type="entry name" value="PSI_integrin"/>
    <property type="match status" value="1"/>
</dbReference>
<feature type="domain" description="PSI" evidence="18">
    <location>
        <begin position="22"/>
        <end position="68"/>
    </location>
</feature>
<accession>A0A2J8SUE0</accession>
<dbReference type="GO" id="GO:0005886">
    <property type="term" value="C:plasma membrane"/>
    <property type="evidence" value="ECO:0007669"/>
    <property type="project" value="UniProtKB-SubCell"/>
</dbReference>
<organism evidence="19">
    <name type="scientific">Pongo abelii</name>
    <name type="common">Sumatran orangutan</name>
    <name type="synonym">Pongo pygmaeus abelii</name>
    <dbReference type="NCBI Taxonomy" id="9601"/>
    <lineage>
        <taxon>Eukaryota</taxon>
        <taxon>Metazoa</taxon>
        <taxon>Chordata</taxon>
        <taxon>Craniata</taxon>
        <taxon>Vertebrata</taxon>
        <taxon>Euteleostomi</taxon>
        <taxon>Mammalia</taxon>
        <taxon>Eutheria</taxon>
        <taxon>Euarchontoglires</taxon>
        <taxon>Primates</taxon>
        <taxon>Haplorrhini</taxon>
        <taxon>Catarrhini</taxon>
        <taxon>Hominidae</taxon>
        <taxon>Pongo</taxon>
    </lineage>
</organism>
<evidence type="ECO:0000256" key="2">
    <source>
        <dbReference type="ARBA" id="ARBA00007449"/>
    </source>
</evidence>
<dbReference type="Gene3D" id="3.30.1680.10">
    <property type="entry name" value="ligand-binding face of the semaphorins, domain 2"/>
    <property type="match status" value="1"/>
</dbReference>